<dbReference type="EMBL" id="CALTRL010001177">
    <property type="protein sequence ID" value="CAH7671366.1"/>
    <property type="molecule type" value="Genomic_DNA"/>
</dbReference>
<keyword evidence="1" id="KW-1133">Transmembrane helix</keyword>
<reference evidence="2" key="1">
    <citation type="submission" date="2022-06" db="EMBL/GenBank/DDBJ databases">
        <authorList>
            <consortium name="SYNGENTA / RWTH Aachen University"/>
        </authorList>
    </citation>
    <scope>NUCLEOTIDE SEQUENCE</scope>
</reference>
<feature type="transmembrane region" description="Helical" evidence="1">
    <location>
        <begin position="12"/>
        <end position="35"/>
    </location>
</feature>
<keyword evidence="3" id="KW-1185">Reference proteome</keyword>
<dbReference type="AlphaFoldDB" id="A0AAV0AS43"/>
<protein>
    <submittedName>
        <fullName evidence="2">Expressed protein</fullName>
    </submittedName>
</protein>
<evidence type="ECO:0000313" key="2">
    <source>
        <dbReference type="EMBL" id="CAH7671366.1"/>
    </source>
</evidence>
<organism evidence="2 3">
    <name type="scientific">Phakopsora pachyrhizi</name>
    <name type="common">Asian soybean rust disease fungus</name>
    <dbReference type="NCBI Taxonomy" id="170000"/>
    <lineage>
        <taxon>Eukaryota</taxon>
        <taxon>Fungi</taxon>
        <taxon>Dikarya</taxon>
        <taxon>Basidiomycota</taxon>
        <taxon>Pucciniomycotina</taxon>
        <taxon>Pucciniomycetes</taxon>
        <taxon>Pucciniales</taxon>
        <taxon>Phakopsoraceae</taxon>
        <taxon>Phakopsora</taxon>
    </lineage>
</organism>
<dbReference type="Proteomes" id="UP001153365">
    <property type="component" value="Unassembled WGS sequence"/>
</dbReference>
<keyword evidence="1" id="KW-0812">Transmembrane</keyword>
<evidence type="ECO:0000313" key="3">
    <source>
        <dbReference type="Proteomes" id="UP001153365"/>
    </source>
</evidence>
<comment type="caution">
    <text evidence="2">The sequence shown here is derived from an EMBL/GenBank/DDBJ whole genome shotgun (WGS) entry which is preliminary data.</text>
</comment>
<sequence>MCLSVYGMINSLLRCCFLCPCCLSVFLSLLMSGLWRRYTYCTYTVYCIHPQSSQCNCFSVLKLWWATEIVGNFKKFYRLRSGACCIIIPTLSAIILEVVGGDLQKETVCTFWQESL</sequence>
<gene>
    <name evidence="2" type="ORF">PPACK8108_LOCUS6138</name>
</gene>
<accession>A0AAV0AS43</accession>
<keyword evidence="1" id="KW-0472">Membrane</keyword>
<proteinExistence type="predicted"/>
<evidence type="ECO:0000256" key="1">
    <source>
        <dbReference type="SAM" id="Phobius"/>
    </source>
</evidence>
<name>A0AAV0AS43_PHAPC</name>